<organism evidence="1 2">
    <name type="scientific">Pseudoneobacillus rhizosphaerae</name>
    <dbReference type="NCBI Taxonomy" id="2880968"/>
    <lineage>
        <taxon>Bacteria</taxon>
        <taxon>Bacillati</taxon>
        <taxon>Bacillota</taxon>
        <taxon>Bacilli</taxon>
        <taxon>Bacillales</taxon>
        <taxon>Bacillaceae</taxon>
        <taxon>Pseudoneobacillus</taxon>
    </lineage>
</organism>
<dbReference type="Proteomes" id="UP000789845">
    <property type="component" value="Unassembled WGS sequence"/>
</dbReference>
<comment type="caution">
    <text evidence="1">The sequence shown here is derived from an EMBL/GenBank/DDBJ whole genome shotgun (WGS) entry which is preliminary data.</text>
</comment>
<sequence>MNRKEKQTIRKEICTLLDQCTGCEYRISQGETPVYCSTVCPIGITMQSLSAQLIVDETKTSQKVGGTTTPINIGPWSSDEEFYLINHINFYKVGHLSARLNRLPKSVSAKASYLRKKFPDVIAQQKRKAK</sequence>
<keyword evidence="2" id="KW-1185">Reference proteome</keyword>
<dbReference type="EMBL" id="CAKJTG010000008">
    <property type="protein sequence ID" value="CAG9608021.1"/>
    <property type="molecule type" value="Genomic_DNA"/>
</dbReference>
<dbReference type="AlphaFoldDB" id="A0A9C7G914"/>
<evidence type="ECO:0000313" key="2">
    <source>
        <dbReference type="Proteomes" id="UP000789845"/>
    </source>
</evidence>
<name>A0A9C7G914_9BACI</name>
<protein>
    <recommendedName>
        <fullName evidence="3">Zinc-finger domain-containing protein</fullName>
    </recommendedName>
</protein>
<evidence type="ECO:0000313" key="1">
    <source>
        <dbReference type="EMBL" id="CAG9608021.1"/>
    </source>
</evidence>
<evidence type="ECO:0008006" key="3">
    <source>
        <dbReference type="Google" id="ProtNLM"/>
    </source>
</evidence>
<dbReference type="RefSeq" id="WP_230496274.1">
    <property type="nucleotide sequence ID" value="NZ_CAKJTG010000008.1"/>
</dbReference>
<proteinExistence type="predicted"/>
<reference evidence="1" key="1">
    <citation type="submission" date="2021-10" db="EMBL/GenBank/DDBJ databases">
        <authorList>
            <person name="Criscuolo A."/>
        </authorList>
    </citation>
    <scope>NUCLEOTIDE SEQUENCE</scope>
    <source>
        <strain evidence="1">CIP111885</strain>
    </source>
</reference>
<accession>A0A9C7G914</accession>
<gene>
    <name evidence="1" type="ORF">NEOCIP111885_01713</name>
</gene>